<gene>
    <name evidence="1" type="ORF">BO80DRAFT_334488</name>
</gene>
<dbReference type="OrthoDB" id="4991875at2759"/>
<organism evidence="1 2">
    <name type="scientific">Aspergillus ibericus CBS 121593</name>
    <dbReference type="NCBI Taxonomy" id="1448316"/>
    <lineage>
        <taxon>Eukaryota</taxon>
        <taxon>Fungi</taxon>
        <taxon>Dikarya</taxon>
        <taxon>Ascomycota</taxon>
        <taxon>Pezizomycotina</taxon>
        <taxon>Eurotiomycetes</taxon>
        <taxon>Eurotiomycetidae</taxon>
        <taxon>Eurotiales</taxon>
        <taxon>Aspergillaceae</taxon>
        <taxon>Aspergillus</taxon>
        <taxon>Aspergillus subgen. Circumdati</taxon>
    </lineage>
</organism>
<evidence type="ECO:0000313" key="1">
    <source>
        <dbReference type="EMBL" id="RAL05064.1"/>
    </source>
</evidence>
<feature type="non-terminal residue" evidence="1">
    <location>
        <position position="165"/>
    </location>
</feature>
<name>A0A395HFQ7_9EURO</name>
<feature type="non-terminal residue" evidence="1">
    <location>
        <position position="1"/>
    </location>
</feature>
<proteinExistence type="predicted"/>
<dbReference type="VEuPathDB" id="FungiDB:BO80DRAFT_334488"/>
<dbReference type="Proteomes" id="UP000249402">
    <property type="component" value="Unassembled WGS sequence"/>
</dbReference>
<dbReference type="RefSeq" id="XP_025579391.1">
    <property type="nucleotide sequence ID" value="XM_025715187.1"/>
</dbReference>
<keyword evidence="2" id="KW-1185">Reference proteome</keyword>
<reference evidence="1 2" key="1">
    <citation type="submission" date="2018-02" db="EMBL/GenBank/DDBJ databases">
        <title>The genomes of Aspergillus section Nigri reveals drivers in fungal speciation.</title>
        <authorList>
            <consortium name="DOE Joint Genome Institute"/>
            <person name="Vesth T.C."/>
            <person name="Nybo J."/>
            <person name="Theobald S."/>
            <person name="Brandl J."/>
            <person name="Frisvad J.C."/>
            <person name="Nielsen K.F."/>
            <person name="Lyhne E.K."/>
            <person name="Kogle M.E."/>
            <person name="Kuo A."/>
            <person name="Riley R."/>
            <person name="Clum A."/>
            <person name="Nolan M."/>
            <person name="Lipzen A."/>
            <person name="Salamov A."/>
            <person name="Henrissat B."/>
            <person name="Wiebenga A."/>
            <person name="De vries R.P."/>
            <person name="Grigoriev I.V."/>
            <person name="Mortensen U.H."/>
            <person name="Andersen M.R."/>
            <person name="Baker S.E."/>
        </authorList>
    </citation>
    <scope>NUCLEOTIDE SEQUENCE [LARGE SCALE GENOMIC DNA]</scope>
    <source>
        <strain evidence="1 2">CBS 121593</strain>
    </source>
</reference>
<dbReference type="GeneID" id="37220052"/>
<sequence length="165" mass="15987">SIISANPTATTVAITCATSCVLPSPFTVTEGPSTFTMSAVYTISTEGVEEAITIVEDCAITSSSLGASCSVSYGIEATYLGVSTRSSFATVTQVPASEMFYEAVAITGGADKLSAAATATASASASAGASGTEAVSKGAAGRVTVGGNGVWGMVGGVVGVVGMGM</sequence>
<evidence type="ECO:0000313" key="2">
    <source>
        <dbReference type="Proteomes" id="UP000249402"/>
    </source>
</evidence>
<dbReference type="AlphaFoldDB" id="A0A395HFQ7"/>
<accession>A0A395HFQ7</accession>
<evidence type="ECO:0008006" key="3">
    <source>
        <dbReference type="Google" id="ProtNLM"/>
    </source>
</evidence>
<protein>
    <recommendedName>
        <fullName evidence="3">GPI anchored cell wall protein</fullName>
    </recommendedName>
</protein>
<dbReference type="STRING" id="1448316.A0A395HFQ7"/>
<dbReference type="EMBL" id="KZ824422">
    <property type="protein sequence ID" value="RAL05064.1"/>
    <property type="molecule type" value="Genomic_DNA"/>
</dbReference>